<evidence type="ECO:0000256" key="1">
    <source>
        <dbReference type="SAM" id="Phobius"/>
    </source>
</evidence>
<dbReference type="RefSeq" id="WP_058527874.1">
    <property type="nucleotide sequence ID" value="NZ_CAAAHY010000005.1"/>
</dbReference>
<gene>
    <name evidence="2" type="ORF">Lery_2803</name>
</gene>
<feature type="transmembrane region" description="Helical" evidence="1">
    <location>
        <begin position="282"/>
        <end position="307"/>
    </location>
</feature>
<comment type="caution">
    <text evidence="2">The sequence shown here is derived from an EMBL/GenBank/DDBJ whole genome shotgun (WGS) entry which is preliminary data.</text>
</comment>
<dbReference type="AlphaFoldDB" id="A0A0W0TG93"/>
<organism evidence="2 3">
    <name type="scientific">Legionella erythra</name>
    <dbReference type="NCBI Taxonomy" id="448"/>
    <lineage>
        <taxon>Bacteria</taxon>
        <taxon>Pseudomonadati</taxon>
        <taxon>Pseudomonadota</taxon>
        <taxon>Gammaproteobacteria</taxon>
        <taxon>Legionellales</taxon>
        <taxon>Legionellaceae</taxon>
        <taxon>Legionella</taxon>
    </lineage>
</organism>
<keyword evidence="1" id="KW-0812">Transmembrane</keyword>
<feature type="transmembrane region" description="Helical" evidence="1">
    <location>
        <begin position="465"/>
        <end position="487"/>
    </location>
</feature>
<keyword evidence="3" id="KW-1185">Reference proteome</keyword>
<dbReference type="OrthoDB" id="5652260at2"/>
<evidence type="ECO:0000313" key="2">
    <source>
        <dbReference type="EMBL" id="KTC94636.1"/>
    </source>
</evidence>
<protein>
    <submittedName>
        <fullName evidence="2">Coiled-coil protein</fullName>
    </submittedName>
</protein>
<proteinExistence type="predicted"/>
<keyword evidence="1" id="KW-1133">Transmembrane helix</keyword>
<dbReference type="Proteomes" id="UP000054773">
    <property type="component" value="Unassembled WGS sequence"/>
</dbReference>
<dbReference type="PATRIC" id="fig|448.7.peg.2944"/>
<name>A0A0W0TG93_LEGER</name>
<sequence length="543" mass="62270">MVYALPVQAFFDNKMGFFEGAAARVRDGRDLLAFADEYAQLSKYPFVARSHILLQQEFEQLFASLKAKKKNRRDLWLYCYYCALMLETYHTHYGQKAKAQEYRAIADKIKASYKGERPPKREKSEDAFFTRVGKAISQDLVEMAKTPTQVSKLRDKVGFYNIVRIYWVFCRLTFTNSLRLLRDVKILELLENAIGKNIDVDAVVETLEAPNSIFRAFSVGFFLARLILNGLVAAKHMAGSSKEERTLPFKERFVLEMYKRHPVFLNDVVWAVVNGVTNYAQVFHISAAAAGWITAGFMVFDFALILWRRHLAEQEYLAKKAQYTAELAHCEHHRDMERYALVVEQLKNLEINWQAKNSTFLFNATAALMLGAGFSASMLFTSPVLIVLSYAVCMVAVAMYLSDGAYNNYKEKSLRLQQMQVEQQLEQAHEKNIVGEDLARVLKEYQAARNEFIFTMIKNTVMPTLILATFAVCWQAALVLIAVYAAYELWNAYCKKKGTPQEPDVFEMVPARNENSVVLIERDENPEVDDPYCDNDLKGFYAI</sequence>
<accession>A0A0W0TG93</accession>
<keyword evidence="1" id="KW-0472">Membrane</keyword>
<reference evidence="2 3" key="1">
    <citation type="submission" date="2015-11" db="EMBL/GenBank/DDBJ databases">
        <title>Genomic analysis of 38 Legionella species identifies large and diverse effector repertoires.</title>
        <authorList>
            <person name="Burstein D."/>
            <person name="Amaro F."/>
            <person name="Zusman T."/>
            <person name="Lifshitz Z."/>
            <person name="Cohen O."/>
            <person name="Gilbert J.A."/>
            <person name="Pupko T."/>
            <person name="Shuman H.A."/>
            <person name="Segal G."/>
        </authorList>
    </citation>
    <scope>NUCLEOTIDE SEQUENCE [LARGE SCALE GENOMIC DNA]</scope>
    <source>
        <strain evidence="2 3">SE-32A-C8</strain>
    </source>
</reference>
<evidence type="ECO:0000313" key="3">
    <source>
        <dbReference type="Proteomes" id="UP000054773"/>
    </source>
</evidence>
<dbReference type="EMBL" id="LNYA01000034">
    <property type="protein sequence ID" value="KTC94636.1"/>
    <property type="molecule type" value="Genomic_DNA"/>
</dbReference>
<feature type="transmembrane region" description="Helical" evidence="1">
    <location>
        <begin position="386"/>
        <end position="406"/>
    </location>
</feature>